<dbReference type="InterPro" id="IPR023753">
    <property type="entry name" value="FAD/NAD-binding_dom"/>
</dbReference>
<dbReference type="Pfam" id="PF07992">
    <property type="entry name" value="Pyr_redox_2"/>
    <property type="match status" value="1"/>
</dbReference>
<dbReference type="STRING" id="1484.SA87_02360"/>
<comment type="caution">
    <text evidence="7">The sequence shown here is derived from an EMBL/GenBank/DDBJ whole genome shotgun (WGS) entry which is preliminary data.</text>
</comment>
<evidence type="ECO:0000313" key="8">
    <source>
        <dbReference type="EMBL" id="PTQ54314.1"/>
    </source>
</evidence>
<evidence type="ECO:0000256" key="1">
    <source>
        <dbReference type="ARBA" id="ARBA00001974"/>
    </source>
</evidence>
<dbReference type="Proteomes" id="UP000244180">
    <property type="component" value="Unassembled WGS sequence"/>
</dbReference>
<dbReference type="EMBL" id="PEBV01000005">
    <property type="protein sequence ID" value="PTQ54314.1"/>
    <property type="molecule type" value="Genomic_DNA"/>
</dbReference>
<accession>A0A132NCR1</accession>
<dbReference type="RefSeq" id="WP_066202698.1">
    <property type="nucleotide sequence ID" value="NZ_CBCSAS010000002.1"/>
</dbReference>
<dbReference type="Gene3D" id="3.50.50.100">
    <property type="match status" value="1"/>
</dbReference>
<name>A0A132NCR1_HYDSH</name>
<dbReference type="AlphaFoldDB" id="A0A132NCR1"/>
<keyword evidence="3" id="KW-0285">Flavoprotein</keyword>
<keyword evidence="4" id="KW-0274">FAD</keyword>
<evidence type="ECO:0000313" key="9">
    <source>
        <dbReference type="Proteomes" id="UP000243024"/>
    </source>
</evidence>
<evidence type="ECO:0000313" key="7">
    <source>
        <dbReference type="EMBL" id="OAR03510.1"/>
    </source>
</evidence>
<dbReference type="EMBL" id="JXBB01000055">
    <property type="protein sequence ID" value="OAR03510.1"/>
    <property type="molecule type" value="Genomic_DNA"/>
</dbReference>
<dbReference type="InterPro" id="IPR036188">
    <property type="entry name" value="FAD/NAD-bd_sf"/>
</dbReference>
<keyword evidence="9" id="KW-1185">Reference proteome</keyword>
<evidence type="ECO:0000256" key="5">
    <source>
        <dbReference type="ARBA" id="ARBA00023002"/>
    </source>
</evidence>
<comment type="similarity">
    <text evidence="2">Belongs to the NADH dehydrogenase family.</text>
</comment>
<dbReference type="GO" id="GO:0019646">
    <property type="term" value="P:aerobic electron transport chain"/>
    <property type="evidence" value="ECO:0007669"/>
    <property type="project" value="TreeGrafter"/>
</dbReference>
<proteinExistence type="inferred from homology"/>
<dbReference type="Proteomes" id="UP000243024">
    <property type="component" value="Unassembled WGS sequence"/>
</dbReference>
<feature type="domain" description="FAD/NAD(P)-binding" evidence="6">
    <location>
        <begin position="5"/>
        <end position="320"/>
    </location>
</feature>
<evidence type="ECO:0000256" key="2">
    <source>
        <dbReference type="ARBA" id="ARBA00005272"/>
    </source>
</evidence>
<evidence type="ECO:0000259" key="6">
    <source>
        <dbReference type="Pfam" id="PF07992"/>
    </source>
</evidence>
<protein>
    <submittedName>
        <fullName evidence="7">NADH dehydrogenase</fullName>
    </submittedName>
</protein>
<dbReference type="InterPro" id="IPR051169">
    <property type="entry name" value="NADH-Q_oxidoreductase"/>
</dbReference>
<dbReference type="OrthoDB" id="9781621at2"/>
<sequence>MATPRIVILGAGYGGLMAATTLMRTLEDGEADVWLINKHDYHYMTTHLHEPAAGTAADEKVRVPLRDVLDFDRVHFRQGTVKRFDPAGRIVELEGGETIPFDYLVVALGSEPETFGIEGLREHAFAIRSLNSVRVIREHIEYMFSLYRARGEDPAYTTIVVGGAGFTGIEFVTELAERLPRLARAYDVPEEAVRLVNVEAAPTILPGFDPSLVAYAEAKLREKGIEVHTNTPIKACTPEGVVLQGDREIRAKTVVWTGGVRGNRIVEASGLEVIRGRVKVDPYLRAPGYDHVFVVGDSAVVFGEDGRPYPPTAQIAVQEGRAAALNLAAILRGTPMQPFKPNIQGTLASLGRWEGIGIVGKRRFYGLIASLLKRGSDLRYLWQLGGMPIVLKKIRYFFA</sequence>
<dbReference type="PANTHER" id="PTHR42913">
    <property type="entry name" value="APOPTOSIS-INDUCING FACTOR 1"/>
    <property type="match status" value="1"/>
</dbReference>
<comment type="cofactor">
    <cofactor evidence="1">
        <name>FAD</name>
        <dbReference type="ChEBI" id="CHEBI:57692"/>
    </cofactor>
</comment>
<dbReference type="PRINTS" id="PR00368">
    <property type="entry name" value="FADPNR"/>
</dbReference>
<gene>
    <name evidence="8" type="ORF">HSCHL_0593</name>
    <name evidence="7" type="ORF">SA87_02360</name>
</gene>
<evidence type="ECO:0000256" key="4">
    <source>
        <dbReference type="ARBA" id="ARBA00022827"/>
    </source>
</evidence>
<dbReference type="PANTHER" id="PTHR42913:SF3">
    <property type="entry name" value="64 KDA MITOCHONDRIAL NADH DEHYDROGENASE (EUROFUNG)"/>
    <property type="match status" value="1"/>
</dbReference>
<keyword evidence="5" id="KW-0560">Oxidoreductase</keyword>
<reference evidence="8 10" key="2">
    <citation type="submission" date="2017-08" db="EMBL/GenBank/DDBJ databases">
        <title>Burning lignite coal seam in the remote Altai Mountains harbors a hydrogen-driven thermophilic microbial community.</title>
        <authorList>
            <person name="Kadnikov V.V."/>
            <person name="Mardanov A.V."/>
            <person name="Ivasenko D."/>
            <person name="Beletsky A.V."/>
            <person name="Karnachuk O.V."/>
            <person name="Ravin N.V."/>
        </authorList>
    </citation>
    <scope>NUCLEOTIDE SEQUENCE [LARGE SCALE GENOMIC DNA]</scope>
    <source>
        <strain evidence="8">AL33</strain>
    </source>
</reference>
<evidence type="ECO:0000256" key="3">
    <source>
        <dbReference type="ARBA" id="ARBA00022630"/>
    </source>
</evidence>
<organism evidence="7 9">
    <name type="scientific">Hydrogenibacillus schlegelii</name>
    <name type="common">Bacillus schlegelii</name>
    <dbReference type="NCBI Taxonomy" id="1484"/>
    <lineage>
        <taxon>Bacteria</taxon>
        <taxon>Bacillati</taxon>
        <taxon>Bacillota</taxon>
        <taxon>Bacilli</taxon>
        <taxon>Bacillales</taxon>
        <taxon>Bacillales Family X. Incertae Sedis</taxon>
        <taxon>Hydrogenibacillus</taxon>
    </lineage>
</organism>
<dbReference type="GO" id="GO:0003955">
    <property type="term" value="F:NAD(P)H dehydrogenase (quinone) activity"/>
    <property type="evidence" value="ECO:0007669"/>
    <property type="project" value="TreeGrafter"/>
</dbReference>
<evidence type="ECO:0000313" key="10">
    <source>
        <dbReference type="Proteomes" id="UP000244180"/>
    </source>
</evidence>
<reference evidence="7 9" key="1">
    <citation type="submission" date="2015-09" db="EMBL/GenBank/DDBJ databases">
        <title>Draft genome sequence of Hydrogenibacillus schlegelii DSM 2000.</title>
        <authorList>
            <person name="Hemp J."/>
        </authorList>
    </citation>
    <scope>NUCLEOTIDE SEQUENCE [LARGE SCALE GENOMIC DNA]</scope>
    <source>
        <strain evidence="7 9">MA 48</strain>
    </source>
</reference>
<dbReference type="SUPFAM" id="SSF51905">
    <property type="entry name" value="FAD/NAD(P)-binding domain"/>
    <property type="match status" value="1"/>
</dbReference>